<comment type="cofactor">
    <cofactor evidence="1">
        <name>FAD</name>
        <dbReference type="ChEBI" id="CHEBI:57692"/>
    </cofactor>
</comment>
<dbReference type="Gene3D" id="3.30.465.10">
    <property type="match status" value="1"/>
</dbReference>
<dbReference type="AlphaFoldDB" id="A0A843XI26"/>
<dbReference type="Pfam" id="PF09265">
    <property type="entry name" value="Cytokin-bind"/>
    <property type="match status" value="1"/>
</dbReference>
<dbReference type="EC" id="1.5.99.12" evidence="3"/>
<dbReference type="GO" id="GO:0071949">
    <property type="term" value="F:FAD binding"/>
    <property type="evidence" value="ECO:0007669"/>
    <property type="project" value="InterPro"/>
</dbReference>
<sequence>MIACLEQRFLPESEAVSGSSGDDATRDDEEDLALLRTLELQGSLEFPSPSCPPPPAARDFGGVYQLRPAAVVRPASAEDVAAVVRLAARSPRLTVAVRGNGHSIYGQAMAAGGVILEMRPSLSGMELVPGRAPGDHPAVRAGGGALWEDVLHWCVEEHGLAPRSWTDYLGLTVGGTLSVGGISGQAFRYGPQSCNVLELEVVTGGGDTVVCSESHNPDLFFAALGGLGQFGVITRATIPLQPAPDMVRWVRVVYSDFGEYAGDAEWLVSRAAAEAGDEFDYVEGFAFVNGDDPVNGWDSVPLEPGQRFDAARIPPGSGPVLYCLEVGLHYTLRDHLDAIGKRVLGMLGRLRHVRGLEFAADVSYRGFLLRVKRAEAAAKASGIWDSAPHPWLNLFVAKADVADFDGRVFKHILHRGVGGPMLVYPLLKSK</sequence>
<keyword evidence="4" id="KW-0285">Flavoprotein</keyword>
<dbReference type="InterPro" id="IPR016167">
    <property type="entry name" value="FAD-bd_PCMH_sub1"/>
</dbReference>
<accession>A0A843XI26</accession>
<dbReference type="SUPFAM" id="SSF56176">
    <property type="entry name" value="FAD-binding/transporter-associated domain-like"/>
    <property type="match status" value="1"/>
</dbReference>
<dbReference type="InterPro" id="IPR050432">
    <property type="entry name" value="FAD-linked_Oxidoreductases_BP"/>
</dbReference>
<keyword evidence="6" id="KW-0560">Oxidoreductase</keyword>
<evidence type="ECO:0000256" key="5">
    <source>
        <dbReference type="ARBA" id="ARBA00022827"/>
    </source>
</evidence>
<dbReference type="PROSITE" id="PS51387">
    <property type="entry name" value="FAD_PCMH"/>
    <property type="match status" value="1"/>
</dbReference>
<dbReference type="EMBL" id="NMUH01008441">
    <property type="protein sequence ID" value="MQM18785.1"/>
    <property type="molecule type" value="Genomic_DNA"/>
</dbReference>
<evidence type="ECO:0000256" key="1">
    <source>
        <dbReference type="ARBA" id="ARBA00001974"/>
    </source>
</evidence>
<keyword evidence="5" id="KW-0274">FAD</keyword>
<dbReference type="PANTHER" id="PTHR13878:SF112">
    <property type="entry name" value="CYTOKININ DEHYDROGENASE 7"/>
    <property type="match status" value="1"/>
</dbReference>
<evidence type="ECO:0000256" key="4">
    <source>
        <dbReference type="ARBA" id="ARBA00022630"/>
    </source>
</evidence>
<dbReference type="OrthoDB" id="415825at2759"/>
<protein>
    <recommendedName>
        <fullName evidence="3">cytokinin dehydrogenase</fullName>
        <ecNumber evidence="3">1.5.99.12</ecNumber>
    </recommendedName>
</protein>
<dbReference type="InterPro" id="IPR016166">
    <property type="entry name" value="FAD-bd_PCMH"/>
</dbReference>
<dbReference type="Pfam" id="PF01565">
    <property type="entry name" value="FAD_binding_4"/>
    <property type="match status" value="1"/>
</dbReference>
<evidence type="ECO:0000256" key="2">
    <source>
        <dbReference type="ARBA" id="ARBA00005466"/>
    </source>
</evidence>
<dbReference type="Gene3D" id="3.30.43.10">
    <property type="entry name" value="Uridine Diphospho-n-acetylenolpyruvylglucosamine Reductase, domain 2"/>
    <property type="match status" value="1"/>
</dbReference>
<evidence type="ECO:0000313" key="9">
    <source>
        <dbReference type="Proteomes" id="UP000652761"/>
    </source>
</evidence>
<dbReference type="PANTHER" id="PTHR13878">
    <property type="entry name" value="GULONOLACTONE OXIDASE"/>
    <property type="match status" value="1"/>
</dbReference>
<evidence type="ECO:0000259" key="7">
    <source>
        <dbReference type="PROSITE" id="PS51387"/>
    </source>
</evidence>
<feature type="domain" description="FAD-binding PCMH-type" evidence="7">
    <location>
        <begin position="64"/>
        <end position="243"/>
    </location>
</feature>
<dbReference type="InterPro" id="IPR006094">
    <property type="entry name" value="Oxid_FAD_bind_N"/>
</dbReference>
<evidence type="ECO:0000256" key="3">
    <source>
        <dbReference type="ARBA" id="ARBA00011928"/>
    </source>
</evidence>
<dbReference type="InterPro" id="IPR015345">
    <property type="entry name" value="Cytokinin_DH_FAD/cytokin-bd"/>
</dbReference>
<comment type="similarity">
    <text evidence="2">Belongs to the oxygen-dependent FAD-linked oxidoreductase family.</text>
</comment>
<evidence type="ECO:0000256" key="6">
    <source>
        <dbReference type="ARBA" id="ARBA00023002"/>
    </source>
</evidence>
<reference evidence="8" key="1">
    <citation type="submission" date="2017-07" db="EMBL/GenBank/DDBJ databases">
        <title>Taro Niue Genome Assembly and Annotation.</title>
        <authorList>
            <person name="Atibalentja N."/>
            <person name="Keating K."/>
            <person name="Fields C.J."/>
        </authorList>
    </citation>
    <scope>NUCLEOTIDE SEQUENCE</scope>
    <source>
        <strain evidence="8">Niue_2</strain>
        <tissue evidence="8">Leaf</tissue>
    </source>
</reference>
<dbReference type="InterPro" id="IPR036318">
    <property type="entry name" value="FAD-bd_PCMH-like_sf"/>
</dbReference>
<keyword evidence="9" id="KW-1185">Reference proteome</keyword>
<dbReference type="InterPro" id="IPR016169">
    <property type="entry name" value="FAD-bd_PCMH_sub2"/>
</dbReference>
<name>A0A843XI26_COLES</name>
<gene>
    <name evidence="8" type="ORF">Taro_051779</name>
</gene>
<dbReference type="SUPFAM" id="SSF55103">
    <property type="entry name" value="FAD-linked oxidases, C-terminal domain"/>
    <property type="match status" value="1"/>
</dbReference>
<dbReference type="InterPro" id="IPR016170">
    <property type="entry name" value="Cytok_DH_C_sf"/>
</dbReference>
<dbReference type="InterPro" id="IPR016164">
    <property type="entry name" value="FAD-linked_Oxase-like_C"/>
</dbReference>
<dbReference type="GO" id="GO:0009690">
    <property type="term" value="P:cytokinin metabolic process"/>
    <property type="evidence" value="ECO:0007669"/>
    <property type="project" value="InterPro"/>
</dbReference>
<dbReference type="Gene3D" id="3.40.462.10">
    <property type="entry name" value="FAD-linked oxidases, C-terminal domain"/>
    <property type="match status" value="1"/>
</dbReference>
<proteinExistence type="inferred from homology"/>
<comment type="caution">
    <text evidence="8">The sequence shown here is derived from an EMBL/GenBank/DDBJ whole genome shotgun (WGS) entry which is preliminary data.</text>
</comment>
<evidence type="ECO:0000313" key="8">
    <source>
        <dbReference type="EMBL" id="MQM18785.1"/>
    </source>
</evidence>
<dbReference type="GO" id="GO:0019139">
    <property type="term" value="F:cytokinin dehydrogenase activity"/>
    <property type="evidence" value="ECO:0007669"/>
    <property type="project" value="UniProtKB-EC"/>
</dbReference>
<organism evidence="8 9">
    <name type="scientific">Colocasia esculenta</name>
    <name type="common">Wild taro</name>
    <name type="synonym">Arum esculentum</name>
    <dbReference type="NCBI Taxonomy" id="4460"/>
    <lineage>
        <taxon>Eukaryota</taxon>
        <taxon>Viridiplantae</taxon>
        <taxon>Streptophyta</taxon>
        <taxon>Embryophyta</taxon>
        <taxon>Tracheophyta</taxon>
        <taxon>Spermatophyta</taxon>
        <taxon>Magnoliopsida</taxon>
        <taxon>Liliopsida</taxon>
        <taxon>Araceae</taxon>
        <taxon>Aroideae</taxon>
        <taxon>Colocasieae</taxon>
        <taxon>Colocasia</taxon>
    </lineage>
</organism>
<dbReference type="Proteomes" id="UP000652761">
    <property type="component" value="Unassembled WGS sequence"/>
</dbReference>